<organism evidence="4 5">
    <name type="scientific">Lasiodiplodia theobromae</name>
    <dbReference type="NCBI Taxonomy" id="45133"/>
    <lineage>
        <taxon>Eukaryota</taxon>
        <taxon>Fungi</taxon>
        <taxon>Dikarya</taxon>
        <taxon>Ascomycota</taxon>
        <taxon>Pezizomycotina</taxon>
        <taxon>Dothideomycetes</taxon>
        <taxon>Dothideomycetes incertae sedis</taxon>
        <taxon>Botryosphaeriales</taxon>
        <taxon>Botryosphaeriaceae</taxon>
        <taxon>Lasiodiplodia</taxon>
    </lineage>
</organism>
<evidence type="ECO:0000313" key="5">
    <source>
        <dbReference type="Proteomes" id="UP000325902"/>
    </source>
</evidence>
<dbReference type="AlphaFoldDB" id="A0A5N5DU21"/>
<proteinExistence type="predicted"/>
<reference evidence="4 5" key="1">
    <citation type="journal article" date="2019" name="Sci. Rep.">
        <title>A multi-omics analysis of the grapevine pathogen Lasiodiplodia theobromae reveals that temperature affects the expression of virulence- and pathogenicity-related genes.</title>
        <authorList>
            <person name="Felix C."/>
            <person name="Meneses R."/>
            <person name="Goncalves M.F.M."/>
            <person name="Tilleman L."/>
            <person name="Duarte A.S."/>
            <person name="Jorrin-Novo J.V."/>
            <person name="Van de Peer Y."/>
            <person name="Deforce D."/>
            <person name="Van Nieuwerburgh F."/>
            <person name="Esteves A.C."/>
            <person name="Alves A."/>
        </authorList>
    </citation>
    <scope>NUCLEOTIDE SEQUENCE [LARGE SCALE GENOMIC DNA]</scope>
    <source>
        <strain evidence="4 5">LA-SOL3</strain>
    </source>
</reference>
<evidence type="ECO:0000256" key="1">
    <source>
        <dbReference type="ARBA" id="ARBA00004123"/>
    </source>
</evidence>
<dbReference type="PANTHER" id="PTHR37534">
    <property type="entry name" value="TRANSCRIPTIONAL ACTIVATOR PROTEIN UGA3"/>
    <property type="match status" value="1"/>
</dbReference>
<accession>A0A5N5DU21</accession>
<dbReference type="OrthoDB" id="25818at2759"/>
<dbReference type="Proteomes" id="UP000325902">
    <property type="component" value="Unassembled WGS sequence"/>
</dbReference>
<dbReference type="PANTHER" id="PTHR37534:SF49">
    <property type="entry name" value="LYSINE BIOSYNTHESIS REGULATORY PROTEIN LYS14"/>
    <property type="match status" value="1"/>
</dbReference>
<comment type="subcellular location">
    <subcellularLocation>
        <location evidence="1">Nucleus</location>
    </subcellularLocation>
</comment>
<dbReference type="GO" id="GO:0005634">
    <property type="term" value="C:nucleus"/>
    <property type="evidence" value="ECO:0007669"/>
    <property type="project" value="UniProtKB-SubCell"/>
</dbReference>
<feature type="signal peptide" evidence="3">
    <location>
        <begin position="1"/>
        <end position="19"/>
    </location>
</feature>
<keyword evidence="3" id="KW-0732">Signal</keyword>
<dbReference type="GO" id="GO:0000976">
    <property type="term" value="F:transcription cis-regulatory region binding"/>
    <property type="evidence" value="ECO:0007669"/>
    <property type="project" value="TreeGrafter"/>
</dbReference>
<comment type="caution">
    <text evidence="4">The sequence shown here is derived from an EMBL/GenBank/DDBJ whole genome shotgun (WGS) entry which is preliminary data.</text>
</comment>
<gene>
    <name evidence="4" type="ORF">DBV05_g829</name>
</gene>
<evidence type="ECO:0000256" key="2">
    <source>
        <dbReference type="ARBA" id="ARBA00023242"/>
    </source>
</evidence>
<dbReference type="Pfam" id="PF11951">
    <property type="entry name" value="Fungal_trans_2"/>
    <property type="match status" value="1"/>
</dbReference>
<dbReference type="GO" id="GO:0045944">
    <property type="term" value="P:positive regulation of transcription by RNA polymerase II"/>
    <property type="evidence" value="ECO:0007669"/>
    <property type="project" value="TreeGrafter"/>
</dbReference>
<keyword evidence="5" id="KW-1185">Reference proteome</keyword>
<name>A0A5N5DU21_9PEZI</name>
<evidence type="ECO:0000313" key="4">
    <source>
        <dbReference type="EMBL" id="KAB2580452.1"/>
    </source>
</evidence>
<protein>
    <submittedName>
        <fullName evidence="4">Uncharacterized protein</fullName>
    </submittedName>
</protein>
<dbReference type="EMBL" id="VCHE01000003">
    <property type="protein sequence ID" value="KAB2580452.1"/>
    <property type="molecule type" value="Genomic_DNA"/>
</dbReference>
<dbReference type="GO" id="GO:0003700">
    <property type="term" value="F:DNA-binding transcription factor activity"/>
    <property type="evidence" value="ECO:0007669"/>
    <property type="project" value="TreeGrafter"/>
</dbReference>
<dbReference type="InterPro" id="IPR021858">
    <property type="entry name" value="Fun_TF"/>
</dbReference>
<keyword evidence="2" id="KW-0539">Nucleus</keyword>
<feature type="chain" id="PRO_5025018110" evidence="3">
    <location>
        <begin position="20"/>
        <end position="237"/>
    </location>
</feature>
<evidence type="ECO:0000256" key="3">
    <source>
        <dbReference type="SAM" id="SignalP"/>
    </source>
</evidence>
<sequence>MFSISCLAWLDALRGFSGAEKIAYSDEVRRCVLDAGDWSLETLVGCPSDIFFEIGKVLNAGKEHYNGTRTMEDFRPILDASEAYLRSWSADQVVFPTADAEWKLLADAYRHASILRILRFPQPLDSYPPEEPIIQESVAAILDAAAKIPMDSPFYKRLLFPLFLAGADTSSPHQYHYVHLCINEIKRSTGFQHQAMTDLLKKVWDVRSENPEGQRNVSWTEWTCSASLKVQHAFLFF</sequence>